<dbReference type="EMBL" id="CP004372">
    <property type="protein sequence ID" value="AHM04015.1"/>
    <property type="molecule type" value="Genomic_DNA"/>
</dbReference>
<evidence type="ECO:0000313" key="3">
    <source>
        <dbReference type="Proteomes" id="UP000019593"/>
    </source>
</evidence>
<dbReference type="STRING" id="1294273.roselon_01636"/>
<evidence type="ECO:0000256" key="1">
    <source>
        <dbReference type="SAM" id="MobiDB-lite"/>
    </source>
</evidence>
<name>W8SNC2_9RHOB</name>
<dbReference type="HOGENOM" id="CLU_3332487_0_0_5"/>
<sequence>MRLHVAGGGDSGGPGADDGNIGIDDRLRMKASRHCDGS</sequence>
<dbReference type="AlphaFoldDB" id="W8SNC2"/>
<keyword evidence="3" id="KW-1185">Reference proteome</keyword>
<dbReference type="Proteomes" id="UP000019593">
    <property type="component" value="Chromosome"/>
</dbReference>
<reference evidence="2 3" key="1">
    <citation type="submission" date="2013-03" db="EMBL/GenBank/DDBJ databases">
        <authorList>
            <person name="Fiebig A."/>
            <person name="Goeker M."/>
            <person name="Klenk H.-P.P."/>
        </authorList>
    </citation>
    <scope>NUCLEOTIDE SEQUENCE [LARGE SCALE GENOMIC DNA]</scope>
    <source>
        <strain evidence="3">DSM 19469</strain>
    </source>
</reference>
<protein>
    <submittedName>
        <fullName evidence="2">Uncharacterized protein</fullName>
    </submittedName>
</protein>
<feature type="compositionally biased region" description="Gly residues" evidence="1">
    <location>
        <begin position="1"/>
        <end position="16"/>
    </location>
</feature>
<accession>W8SNC2</accession>
<proteinExistence type="predicted"/>
<organism evidence="2 3">
    <name type="scientific">Roseicyclus elongatus DSM 19469</name>
    <dbReference type="NCBI Taxonomy" id="1294273"/>
    <lineage>
        <taxon>Bacteria</taxon>
        <taxon>Pseudomonadati</taxon>
        <taxon>Pseudomonadota</taxon>
        <taxon>Alphaproteobacteria</taxon>
        <taxon>Rhodobacterales</taxon>
        <taxon>Roseobacteraceae</taxon>
        <taxon>Roseicyclus</taxon>
    </lineage>
</organism>
<evidence type="ECO:0000313" key="2">
    <source>
        <dbReference type="EMBL" id="AHM04015.1"/>
    </source>
</evidence>
<feature type="region of interest" description="Disordered" evidence="1">
    <location>
        <begin position="1"/>
        <end position="25"/>
    </location>
</feature>
<dbReference type="KEGG" id="red:roselon_01636"/>
<gene>
    <name evidence="2" type="ORF">roselon_01636</name>
</gene>